<name>A0A439CM26_9PEZI</name>
<reference evidence="1 2" key="1">
    <citation type="submission" date="2018-12" db="EMBL/GenBank/DDBJ databases">
        <title>Draft genome sequence of Xylaria grammica IHI A82.</title>
        <authorList>
            <person name="Buettner E."/>
            <person name="Kellner H."/>
        </authorList>
    </citation>
    <scope>NUCLEOTIDE SEQUENCE [LARGE SCALE GENOMIC DNA]</scope>
    <source>
        <strain evidence="1 2">IHI A82</strain>
    </source>
</reference>
<accession>A0A439CM26</accession>
<dbReference type="SUPFAM" id="SSF54427">
    <property type="entry name" value="NTF2-like"/>
    <property type="match status" value="1"/>
</dbReference>
<gene>
    <name evidence="1" type="ORF">EKO27_g11975</name>
</gene>
<dbReference type="PANTHER" id="PTHR39598:SF1">
    <property type="entry name" value="AUSTINOID BIOSYNTHESIS CLUSTERS PROTEIN F-RELATED"/>
    <property type="match status" value="1"/>
</dbReference>
<dbReference type="STRING" id="363999.A0A439CM26"/>
<dbReference type="Gene3D" id="3.10.450.50">
    <property type="match status" value="1"/>
</dbReference>
<sequence length="100" mass="11229">MDNAAYEAWFVPVMPHFKNFTVTVDDIIEDPGENKVAIWARSSASTEVGPYSGEYVLILYMNEGGDKITKLLEFVDSSHTVTFFPKLWEHLAQKANATGE</sequence>
<protein>
    <recommendedName>
        <fullName evidence="3">SnoaL-like domain-containing protein</fullName>
    </recommendedName>
</protein>
<comment type="caution">
    <text evidence="1">The sequence shown here is derived from an EMBL/GenBank/DDBJ whole genome shotgun (WGS) entry which is preliminary data.</text>
</comment>
<dbReference type="InterPro" id="IPR050977">
    <property type="entry name" value="Fungal_Meroterpenoid_Isomerase"/>
</dbReference>
<evidence type="ECO:0008006" key="3">
    <source>
        <dbReference type="Google" id="ProtNLM"/>
    </source>
</evidence>
<evidence type="ECO:0000313" key="1">
    <source>
        <dbReference type="EMBL" id="RWA03130.1"/>
    </source>
</evidence>
<keyword evidence="2" id="KW-1185">Reference proteome</keyword>
<dbReference type="Proteomes" id="UP000286045">
    <property type="component" value="Unassembled WGS sequence"/>
</dbReference>
<dbReference type="PANTHER" id="PTHR39598">
    <property type="entry name" value="AUSTINOL SYNTHESIS PROTEIN F-RELATED"/>
    <property type="match status" value="1"/>
</dbReference>
<dbReference type="EMBL" id="RYZI01000929">
    <property type="protein sequence ID" value="RWA03130.1"/>
    <property type="molecule type" value="Genomic_DNA"/>
</dbReference>
<proteinExistence type="predicted"/>
<evidence type="ECO:0000313" key="2">
    <source>
        <dbReference type="Proteomes" id="UP000286045"/>
    </source>
</evidence>
<dbReference type="AlphaFoldDB" id="A0A439CM26"/>
<organism evidence="1 2">
    <name type="scientific">Xylaria grammica</name>
    <dbReference type="NCBI Taxonomy" id="363999"/>
    <lineage>
        <taxon>Eukaryota</taxon>
        <taxon>Fungi</taxon>
        <taxon>Dikarya</taxon>
        <taxon>Ascomycota</taxon>
        <taxon>Pezizomycotina</taxon>
        <taxon>Sordariomycetes</taxon>
        <taxon>Xylariomycetidae</taxon>
        <taxon>Xylariales</taxon>
        <taxon>Xylariaceae</taxon>
        <taxon>Xylaria</taxon>
    </lineage>
</organism>
<dbReference type="InterPro" id="IPR032710">
    <property type="entry name" value="NTF2-like_dom_sf"/>
</dbReference>